<dbReference type="SUPFAM" id="SSF103473">
    <property type="entry name" value="MFS general substrate transporter"/>
    <property type="match status" value="1"/>
</dbReference>
<dbReference type="InterPro" id="IPR011701">
    <property type="entry name" value="MFS"/>
</dbReference>
<dbReference type="InterPro" id="IPR036259">
    <property type="entry name" value="MFS_trans_sf"/>
</dbReference>
<feature type="transmembrane region" description="Helical" evidence="6">
    <location>
        <begin position="236"/>
        <end position="256"/>
    </location>
</feature>
<dbReference type="InterPro" id="IPR050189">
    <property type="entry name" value="MFS_Efflux_Transporters"/>
</dbReference>
<protein>
    <submittedName>
        <fullName evidence="8">MFS sugar transporter</fullName>
    </submittedName>
</protein>
<feature type="transmembrane region" description="Helical" evidence="6">
    <location>
        <begin position="268"/>
        <end position="285"/>
    </location>
</feature>
<evidence type="ECO:0000256" key="3">
    <source>
        <dbReference type="ARBA" id="ARBA00022692"/>
    </source>
</evidence>
<proteinExistence type="predicted"/>
<feature type="transmembrane region" description="Helical" evidence="6">
    <location>
        <begin position="363"/>
        <end position="382"/>
    </location>
</feature>
<keyword evidence="8" id="KW-0813">Transport</keyword>
<evidence type="ECO:0000313" key="8">
    <source>
        <dbReference type="EMBL" id="OJA46708.1"/>
    </source>
</evidence>
<feature type="transmembrane region" description="Helical" evidence="6">
    <location>
        <begin position="202"/>
        <end position="224"/>
    </location>
</feature>
<evidence type="ECO:0000256" key="5">
    <source>
        <dbReference type="ARBA" id="ARBA00023136"/>
    </source>
</evidence>
<dbReference type="InterPro" id="IPR020846">
    <property type="entry name" value="MFS_dom"/>
</dbReference>
<dbReference type="AlphaFoldDB" id="A0ABD6Q3W6"/>
<keyword evidence="3 6" id="KW-0812">Transmembrane</keyword>
<comment type="caution">
    <text evidence="8">The sequence shown here is derived from an EMBL/GenBank/DDBJ whole genome shotgun (WGS) entry which is preliminary data.</text>
</comment>
<keyword evidence="8" id="KW-0762">Sugar transport</keyword>
<dbReference type="PROSITE" id="PS50850">
    <property type="entry name" value="MFS"/>
    <property type="match status" value="1"/>
</dbReference>
<evidence type="ECO:0000259" key="7">
    <source>
        <dbReference type="PROSITE" id="PS50850"/>
    </source>
</evidence>
<feature type="domain" description="Major facilitator superfamily (MFS) profile" evidence="7">
    <location>
        <begin position="4"/>
        <end position="383"/>
    </location>
</feature>
<gene>
    <name evidence="8" type="ORF">BGV66_14900</name>
</gene>
<dbReference type="Gene3D" id="1.20.1250.20">
    <property type="entry name" value="MFS general substrate transporter like domains"/>
    <property type="match status" value="1"/>
</dbReference>
<dbReference type="PANTHER" id="PTHR43124">
    <property type="entry name" value="PURINE EFFLUX PUMP PBUE"/>
    <property type="match status" value="1"/>
</dbReference>
<keyword evidence="2" id="KW-1003">Cell membrane</keyword>
<dbReference type="Pfam" id="PF07690">
    <property type="entry name" value="MFS_1"/>
    <property type="match status" value="1"/>
</dbReference>
<comment type="subcellular location">
    <subcellularLocation>
        <location evidence="1">Cell membrane</location>
        <topology evidence="1">Multi-pass membrane protein</topology>
    </subcellularLocation>
</comment>
<feature type="transmembrane region" description="Helical" evidence="6">
    <location>
        <begin position="336"/>
        <end position="357"/>
    </location>
</feature>
<feature type="transmembrane region" description="Helical" evidence="6">
    <location>
        <begin position="291"/>
        <end position="315"/>
    </location>
</feature>
<dbReference type="CDD" id="cd17324">
    <property type="entry name" value="MFS_NepI_like"/>
    <property type="match status" value="1"/>
</dbReference>
<keyword evidence="4 6" id="KW-1133">Transmembrane helix</keyword>
<evidence type="ECO:0000256" key="4">
    <source>
        <dbReference type="ARBA" id="ARBA00022989"/>
    </source>
</evidence>
<dbReference type="GO" id="GO:0005886">
    <property type="term" value="C:plasma membrane"/>
    <property type="evidence" value="ECO:0007669"/>
    <property type="project" value="UniProtKB-SubCell"/>
</dbReference>
<evidence type="ECO:0000256" key="1">
    <source>
        <dbReference type="ARBA" id="ARBA00004651"/>
    </source>
</evidence>
<feature type="transmembrane region" description="Helical" evidence="6">
    <location>
        <begin position="95"/>
        <end position="116"/>
    </location>
</feature>
<dbReference type="PRINTS" id="PR01035">
    <property type="entry name" value="TCRTETA"/>
</dbReference>
<evidence type="ECO:0000256" key="6">
    <source>
        <dbReference type="SAM" id="Phobius"/>
    </source>
</evidence>
<feature type="transmembrane region" description="Helical" evidence="6">
    <location>
        <begin position="156"/>
        <end position="178"/>
    </location>
</feature>
<reference evidence="9" key="1">
    <citation type="submission" date="2016-08" db="EMBL/GenBank/DDBJ databases">
        <title>Population biology and virulence potential of Burkholderia ubonensis.</title>
        <authorList>
            <person name="Price E.P."/>
            <person name="Currie B.J."/>
            <person name="Wagner D.M."/>
        </authorList>
    </citation>
    <scope>NUCLEOTIDE SEQUENCE [LARGE SCALE GENOMIC DNA]</scope>
    <source>
        <strain evidence="9">MSMB0103</strain>
    </source>
</reference>
<keyword evidence="5 6" id="KW-0472">Membrane</keyword>
<evidence type="ECO:0000313" key="9">
    <source>
        <dbReference type="Proteomes" id="UP000183667"/>
    </source>
</evidence>
<organism evidence="8 9">
    <name type="scientific">Burkholderia ubonensis</name>
    <dbReference type="NCBI Taxonomy" id="101571"/>
    <lineage>
        <taxon>Bacteria</taxon>
        <taxon>Pseudomonadati</taxon>
        <taxon>Pseudomonadota</taxon>
        <taxon>Betaproteobacteria</taxon>
        <taxon>Burkholderiales</taxon>
        <taxon>Burkholderiaceae</taxon>
        <taxon>Burkholderia</taxon>
        <taxon>Burkholderia cepacia complex</taxon>
    </lineage>
</organism>
<dbReference type="InterPro" id="IPR001958">
    <property type="entry name" value="Tet-R_TetA/multi-R_MdtG-like"/>
</dbReference>
<dbReference type="Proteomes" id="UP000183667">
    <property type="component" value="Unassembled WGS sequence"/>
</dbReference>
<feature type="transmembrane region" description="Helical" evidence="6">
    <location>
        <begin position="128"/>
        <end position="150"/>
    </location>
</feature>
<dbReference type="PANTHER" id="PTHR43124:SF8">
    <property type="entry name" value="INNER MEMBRANE TRANSPORT PROTEIN YDHP"/>
    <property type="match status" value="1"/>
</dbReference>
<dbReference type="RefSeq" id="WP_059918506.1">
    <property type="nucleotide sequence ID" value="NZ_LOZC01000023.1"/>
</dbReference>
<evidence type="ECO:0000256" key="2">
    <source>
        <dbReference type="ARBA" id="ARBA00022475"/>
    </source>
</evidence>
<accession>A0ABD6Q3W6</accession>
<sequence>MPLALLALTISAFAIGTTEFVIVGLIPTIAADLAVTLPSAGLLVSLYALSVAIGAPLLTALTGRVPRKTLLAGLMALFTVGNLVAWQAPGYESLIVARILTGLAHGVFFSVGSIIATTLVPKDKAASAIATMFSGMTVAFVAGIPLGTFIGQHFGWRATFLIVALFGLVAFLGAVAFVPRRLPQTEPAPLARQFRVLAQPRLLLVFAMTAVGYGGSLIAFTYMAPLLEQIAGFTPSQVSLVLVGYGVSVAFGNVWGGKLADRVGPVKALKRIFLLLAVVLLALTFTVHVKWLAILTMLAWGAVAFGNVPGLQVYVVKQARHFAPDAADVASGFNIAAFNLGVAGGSSLGGLIVAHVGLGHTPWIAAVVTLGAFALTALSGRLDLRAGLPERTAEPADAAEAAEFAH</sequence>
<dbReference type="EMBL" id="MEAU01000021">
    <property type="protein sequence ID" value="OJA46708.1"/>
    <property type="molecule type" value="Genomic_DNA"/>
</dbReference>
<name>A0ABD6Q3W6_9BURK</name>
<feature type="transmembrane region" description="Helical" evidence="6">
    <location>
        <begin position="70"/>
        <end position="89"/>
    </location>
</feature>
<feature type="transmembrane region" description="Helical" evidence="6">
    <location>
        <begin position="38"/>
        <end position="58"/>
    </location>
</feature>